<evidence type="ECO:0000313" key="3">
    <source>
        <dbReference type="EMBL" id="GAA3069457.1"/>
    </source>
</evidence>
<evidence type="ECO:0000256" key="1">
    <source>
        <dbReference type="SAM" id="MobiDB-lite"/>
    </source>
</evidence>
<dbReference type="EMBL" id="BAAAVT010000014">
    <property type="protein sequence ID" value="GAA3069457.1"/>
    <property type="molecule type" value="Genomic_DNA"/>
</dbReference>
<dbReference type="RefSeq" id="WP_344681452.1">
    <property type="nucleotide sequence ID" value="NZ_BAAAVT010000014.1"/>
</dbReference>
<protein>
    <submittedName>
        <fullName evidence="3">Glutathione S-transferase family protein</fullName>
    </submittedName>
</protein>
<dbReference type="InterPro" id="IPR040079">
    <property type="entry name" value="Glutathione_S-Trfase"/>
</dbReference>
<feature type="region of interest" description="Disordered" evidence="1">
    <location>
        <begin position="1"/>
        <end position="34"/>
    </location>
</feature>
<accession>A0ABP6M2E6</accession>
<feature type="domain" description="GST C-terminal" evidence="2">
    <location>
        <begin position="193"/>
        <end position="328"/>
    </location>
</feature>
<name>A0ABP6M2E6_9MICC</name>
<dbReference type="SFLD" id="SFLDG01148">
    <property type="entry name" value="Xi_(cytGST)"/>
    <property type="match status" value="1"/>
</dbReference>
<dbReference type="InterPro" id="IPR036282">
    <property type="entry name" value="Glutathione-S-Trfase_C_sf"/>
</dbReference>
<dbReference type="Gene3D" id="1.20.1050.10">
    <property type="match status" value="1"/>
</dbReference>
<dbReference type="InterPro" id="IPR010987">
    <property type="entry name" value="Glutathione-S-Trfase_C-like"/>
</dbReference>
<comment type="caution">
    <text evidence="3">The sequence shown here is derived from an EMBL/GenBank/DDBJ whole genome shotgun (WGS) entry which is preliminary data.</text>
</comment>
<dbReference type="CDD" id="cd03190">
    <property type="entry name" value="GST_C_Omega_like"/>
    <property type="match status" value="1"/>
</dbReference>
<feature type="region of interest" description="Disordered" evidence="1">
    <location>
        <begin position="361"/>
        <end position="388"/>
    </location>
</feature>
<dbReference type="PROSITE" id="PS50405">
    <property type="entry name" value="GST_CTER"/>
    <property type="match status" value="1"/>
</dbReference>
<dbReference type="PANTHER" id="PTHR32419">
    <property type="entry name" value="GLUTATHIONYL-HYDROQUINONE REDUCTASE"/>
    <property type="match status" value="1"/>
</dbReference>
<dbReference type="PANTHER" id="PTHR32419:SF6">
    <property type="entry name" value="GLUTATHIONE S-TRANSFERASE OMEGA-LIKE 1-RELATED"/>
    <property type="match status" value="1"/>
</dbReference>
<reference evidence="4" key="1">
    <citation type="journal article" date="2019" name="Int. J. Syst. Evol. Microbiol.">
        <title>The Global Catalogue of Microorganisms (GCM) 10K type strain sequencing project: providing services to taxonomists for standard genome sequencing and annotation.</title>
        <authorList>
            <consortium name="The Broad Institute Genomics Platform"/>
            <consortium name="The Broad Institute Genome Sequencing Center for Infectious Disease"/>
            <person name="Wu L."/>
            <person name="Ma J."/>
        </authorList>
    </citation>
    <scope>NUCLEOTIDE SEQUENCE [LARGE SCALE GENOMIC DNA]</scope>
    <source>
        <strain evidence="4">JCM 14309</strain>
    </source>
</reference>
<sequence>MAPAQERTTESADTVDPQPTAGTEHSTAGAYVTGEEFTRDTNYIEDRVVADVDAVRAAAREESSTIGDPRIAGLTEGAEAWPVEAGRYRLVAARACPWAHRSIIVRRLLGLEDVISLATPGPVHDVRSWTFDLTEDGRDPVLGTERLQENYFARFPDYPRGITVPALVDIPSGGVVTNNYPQLTFDLSTQWRAHHREGAPDLIPDHLVEDMLPVIKRIFTEVNNGVYRCGFAGSQRAYSEAYERLFTALDWLEERLADRRYLMGDHITEADVRLFTTLVRFDPVYHGHFKCNRTKLTEMPNLWAYARDLFQTPGFGDTVDFDQIKRHYYVVHEDVNPTQIVPEGPELGSWLSAHGRERLGGSPFAEGATAPGPLAAEEVPPGANPLHG</sequence>
<dbReference type="SFLD" id="SFLDS00019">
    <property type="entry name" value="Glutathione_Transferase_(cytos"/>
    <property type="match status" value="1"/>
</dbReference>
<dbReference type="SUPFAM" id="SSF47616">
    <property type="entry name" value="GST C-terminal domain-like"/>
    <property type="match status" value="1"/>
</dbReference>
<dbReference type="Proteomes" id="UP001500236">
    <property type="component" value="Unassembled WGS sequence"/>
</dbReference>
<organism evidence="3 4">
    <name type="scientific">Nesterenkonia aethiopica</name>
    <dbReference type="NCBI Taxonomy" id="269144"/>
    <lineage>
        <taxon>Bacteria</taxon>
        <taxon>Bacillati</taxon>
        <taxon>Actinomycetota</taxon>
        <taxon>Actinomycetes</taxon>
        <taxon>Micrococcales</taxon>
        <taxon>Micrococcaceae</taxon>
        <taxon>Nesterenkonia</taxon>
    </lineage>
</organism>
<dbReference type="Pfam" id="PF13410">
    <property type="entry name" value="GST_C_2"/>
    <property type="match status" value="1"/>
</dbReference>
<evidence type="ECO:0000313" key="4">
    <source>
        <dbReference type="Proteomes" id="UP001500236"/>
    </source>
</evidence>
<proteinExistence type="predicted"/>
<evidence type="ECO:0000259" key="2">
    <source>
        <dbReference type="PROSITE" id="PS50405"/>
    </source>
</evidence>
<keyword evidence="4" id="KW-1185">Reference proteome</keyword>
<dbReference type="InterPro" id="IPR016639">
    <property type="entry name" value="GST_Omega/GSH"/>
</dbReference>
<gene>
    <name evidence="3" type="ORF">GCM10010529_22360</name>
</gene>
<dbReference type="Gene3D" id="3.40.30.10">
    <property type="entry name" value="Glutaredoxin"/>
    <property type="match status" value="1"/>
</dbReference>
<dbReference type="SFLD" id="SFLDG01206">
    <property type="entry name" value="Xi.1"/>
    <property type="match status" value="1"/>
</dbReference>
<dbReference type="InterPro" id="IPR047047">
    <property type="entry name" value="GST_Omega-like_C"/>
</dbReference>